<dbReference type="PANTHER" id="PTHR12129:SF15">
    <property type="entry name" value="URONYL 2-SULFOTRANSFERASE"/>
    <property type="match status" value="1"/>
</dbReference>
<comment type="subcellular location">
    <subcellularLocation>
        <location evidence="1">Golgi apparatus membrane</location>
        <topology evidence="1">Single-pass type II membrane protein</topology>
    </subcellularLocation>
</comment>
<evidence type="ECO:0000256" key="4">
    <source>
        <dbReference type="ARBA" id="ARBA00022968"/>
    </source>
</evidence>
<organism evidence="9 10">
    <name type="scientific">Rhynchophorus ferrugineus</name>
    <name type="common">Red palm weevil</name>
    <name type="synonym">Curculio ferrugineus</name>
    <dbReference type="NCBI Taxonomy" id="354439"/>
    <lineage>
        <taxon>Eukaryota</taxon>
        <taxon>Metazoa</taxon>
        <taxon>Ecdysozoa</taxon>
        <taxon>Arthropoda</taxon>
        <taxon>Hexapoda</taxon>
        <taxon>Insecta</taxon>
        <taxon>Pterygota</taxon>
        <taxon>Neoptera</taxon>
        <taxon>Endopterygota</taxon>
        <taxon>Coleoptera</taxon>
        <taxon>Polyphaga</taxon>
        <taxon>Cucujiformia</taxon>
        <taxon>Curculionidae</taxon>
        <taxon>Dryophthorinae</taxon>
        <taxon>Rhynchophorus</taxon>
    </lineage>
</organism>
<evidence type="ECO:0000256" key="1">
    <source>
        <dbReference type="ARBA" id="ARBA00004323"/>
    </source>
</evidence>
<dbReference type="Proteomes" id="UP000625711">
    <property type="component" value="Unassembled WGS sequence"/>
</dbReference>
<evidence type="ECO:0000256" key="8">
    <source>
        <dbReference type="ARBA" id="ARBA00023180"/>
    </source>
</evidence>
<dbReference type="PANTHER" id="PTHR12129">
    <property type="entry name" value="HEPARAN SULFATE 2-O-SULFOTRANSFERASE"/>
    <property type="match status" value="1"/>
</dbReference>
<evidence type="ECO:0000256" key="5">
    <source>
        <dbReference type="ARBA" id="ARBA00022989"/>
    </source>
</evidence>
<keyword evidence="10" id="KW-1185">Reference proteome</keyword>
<comment type="caution">
    <text evidence="9">The sequence shown here is derived from an EMBL/GenBank/DDBJ whole genome shotgun (WGS) entry which is preliminary data.</text>
</comment>
<gene>
    <name evidence="9" type="ORF">GWI33_009859</name>
</gene>
<keyword evidence="6" id="KW-0333">Golgi apparatus</keyword>
<dbReference type="InterPro" id="IPR027417">
    <property type="entry name" value="P-loop_NTPase"/>
</dbReference>
<protein>
    <submittedName>
        <fullName evidence="9">Uncharacterized protein</fullName>
    </submittedName>
</protein>
<dbReference type="Gene3D" id="3.40.50.300">
    <property type="entry name" value="P-loop containing nucleotide triphosphate hydrolases"/>
    <property type="match status" value="1"/>
</dbReference>
<dbReference type="EMBL" id="JAACXV010005650">
    <property type="protein sequence ID" value="KAF7276751.1"/>
    <property type="molecule type" value="Genomic_DNA"/>
</dbReference>
<evidence type="ECO:0000256" key="6">
    <source>
        <dbReference type="ARBA" id="ARBA00023034"/>
    </source>
</evidence>
<dbReference type="AlphaFoldDB" id="A0A834MCM6"/>
<dbReference type="OrthoDB" id="10019582at2759"/>
<keyword evidence="4" id="KW-0735">Signal-anchor</keyword>
<accession>A0A834MCM6</accession>
<keyword evidence="5" id="KW-1133">Transmembrane helix</keyword>
<keyword evidence="3" id="KW-0812">Transmembrane</keyword>
<name>A0A834MCM6_RHYFE</name>
<reference evidence="9" key="1">
    <citation type="submission" date="2020-08" db="EMBL/GenBank/DDBJ databases">
        <title>Genome sequencing and assembly of the red palm weevil Rhynchophorus ferrugineus.</title>
        <authorList>
            <person name="Dias G.B."/>
            <person name="Bergman C.M."/>
            <person name="Manee M."/>
        </authorList>
    </citation>
    <scope>NUCLEOTIDE SEQUENCE</scope>
    <source>
        <strain evidence="9">AA-2017</strain>
        <tissue evidence="9">Whole larva</tissue>
    </source>
</reference>
<dbReference type="GO" id="GO:0000139">
    <property type="term" value="C:Golgi membrane"/>
    <property type="evidence" value="ECO:0007669"/>
    <property type="project" value="UniProtKB-SubCell"/>
</dbReference>
<dbReference type="GO" id="GO:0008146">
    <property type="term" value="F:sulfotransferase activity"/>
    <property type="evidence" value="ECO:0007669"/>
    <property type="project" value="InterPro"/>
</dbReference>
<evidence type="ECO:0000256" key="7">
    <source>
        <dbReference type="ARBA" id="ARBA00023136"/>
    </source>
</evidence>
<sequence length="129" mass="15083">MASATNCSFTLNPEDLIIPLFCGHDPRCRVINSQWALETAKDNVIRFYPVVGVLENFEDTLKVLEKKLPQFFRGAEDIFNSTLFDIFKKRKDPEVPNLVRKKLDEALETENNFYRWVKNRLTEQVMSLL</sequence>
<evidence type="ECO:0000256" key="3">
    <source>
        <dbReference type="ARBA" id="ARBA00022692"/>
    </source>
</evidence>
<evidence type="ECO:0000313" key="10">
    <source>
        <dbReference type="Proteomes" id="UP000625711"/>
    </source>
</evidence>
<dbReference type="InterPro" id="IPR007734">
    <property type="entry name" value="Heparan_SO4_2-O-STrfase"/>
</dbReference>
<proteinExistence type="predicted"/>
<evidence type="ECO:0000256" key="2">
    <source>
        <dbReference type="ARBA" id="ARBA00022679"/>
    </source>
</evidence>
<keyword evidence="8" id="KW-0325">Glycoprotein</keyword>
<keyword evidence="2" id="KW-0808">Transferase</keyword>
<evidence type="ECO:0000313" key="9">
    <source>
        <dbReference type="EMBL" id="KAF7276751.1"/>
    </source>
</evidence>
<keyword evidence="7" id="KW-0472">Membrane</keyword>